<dbReference type="AlphaFoldDB" id="A0A1C5I1G0"/>
<evidence type="ECO:0000313" key="1">
    <source>
        <dbReference type="EMBL" id="SCG52074.1"/>
    </source>
</evidence>
<protein>
    <recommendedName>
        <fullName evidence="3">DUF4034 domain-containing protein</fullName>
    </recommendedName>
</protein>
<gene>
    <name evidence="1" type="ORF">GA0070613_2122</name>
</gene>
<evidence type="ECO:0008006" key="3">
    <source>
        <dbReference type="Google" id="ProtNLM"/>
    </source>
</evidence>
<sequence length="327" mass="35901">MPMLCAVSATAFFGVPTTNRLHHYPELRPLRQAVLSRDWPAVTRFFADFPTDQDPSVAVAMVAELRGVETFLQGAGGGPASSTLAATLLGARWVVMGWEVRTARYASQVSRQQFAQFHDYLARADNLLGDVVMAEPDNVSAWTTRVRIARGLQLGLAEAWRRYNRAAKARPHPVTAQLTLAQQLCPKWGGSFPELHAFAQRCAAEAPPGALNAAVVAEAHIEQARAEPSASRYMRRPEVREQLRQAVARSVGHPAYRPVFGWVQAHSSFAYAWTLAGDRRSAAPHFAALGNRFTSFPWEYYPGSGRLTYKARQLAALMTGGQRAATG</sequence>
<name>A0A1C5I1G0_9ACTN</name>
<dbReference type="Proteomes" id="UP000198221">
    <property type="component" value="Chromosome I"/>
</dbReference>
<keyword evidence="2" id="KW-1185">Reference proteome</keyword>
<organism evidence="1 2">
    <name type="scientific">Micromonospora inositola</name>
    <dbReference type="NCBI Taxonomy" id="47865"/>
    <lineage>
        <taxon>Bacteria</taxon>
        <taxon>Bacillati</taxon>
        <taxon>Actinomycetota</taxon>
        <taxon>Actinomycetes</taxon>
        <taxon>Micromonosporales</taxon>
        <taxon>Micromonosporaceae</taxon>
        <taxon>Micromonospora</taxon>
    </lineage>
</organism>
<reference evidence="2" key="1">
    <citation type="submission" date="2016-06" db="EMBL/GenBank/DDBJ databases">
        <authorList>
            <person name="Varghese N."/>
            <person name="Submissions Spin"/>
        </authorList>
    </citation>
    <scope>NUCLEOTIDE SEQUENCE [LARGE SCALE GENOMIC DNA]</scope>
    <source>
        <strain evidence="2">DSM 43819</strain>
    </source>
</reference>
<proteinExistence type="predicted"/>
<accession>A0A1C5I1G0</accession>
<dbReference type="EMBL" id="LT607754">
    <property type="protein sequence ID" value="SCG52074.1"/>
    <property type="molecule type" value="Genomic_DNA"/>
</dbReference>
<evidence type="ECO:0000313" key="2">
    <source>
        <dbReference type="Proteomes" id="UP000198221"/>
    </source>
</evidence>